<organism evidence="1">
    <name type="scientific">marine metagenome</name>
    <dbReference type="NCBI Taxonomy" id="408172"/>
    <lineage>
        <taxon>unclassified sequences</taxon>
        <taxon>metagenomes</taxon>
        <taxon>ecological metagenomes</taxon>
    </lineage>
</organism>
<name>A0A381NIS7_9ZZZZ</name>
<gene>
    <name evidence="1" type="ORF">METZ01_LOCUS6622</name>
</gene>
<dbReference type="AlphaFoldDB" id="A0A381NIS7"/>
<sequence length="321" mass="35394">MFDRLSDSRITSLAQATIAYPIASAGISLVNPALSNVHNNKIGLTHQSRISGMVNSEFLGFKKSVRDSHWVSVALLYEGINSIPDTRNALLDWGNDGIFGTLDPGEGNGILDEGERLDANKIGYFSQNQFGLYGAFSRPYKRWELGLGIKLLFHTLDNHYALGTGVNIGAYRSFNKTNLGIVLHNIPSSGVLWDNGNIELTPGSLSIGLHHSLIMEKYGLEINPVCEANFVMTDRTIDSKLLFNTIPLELSGGLETIYKRKIFIRFGFYQSGSLAIGLGMFWKNIAVDYAFIIDNSVAGLDNNHLITIGLSSDWIKDKVFN</sequence>
<proteinExistence type="predicted"/>
<protein>
    <recommendedName>
        <fullName evidence="2">DUF5723 domain-containing protein</fullName>
    </recommendedName>
</protein>
<evidence type="ECO:0008006" key="2">
    <source>
        <dbReference type="Google" id="ProtNLM"/>
    </source>
</evidence>
<dbReference type="EMBL" id="UINC01000347">
    <property type="protein sequence ID" value="SUZ53768.1"/>
    <property type="molecule type" value="Genomic_DNA"/>
</dbReference>
<accession>A0A381NIS7</accession>
<reference evidence="1" key="1">
    <citation type="submission" date="2018-05" db="EMBL/GenBank/DDBJ databases">
        <authorList>
            <person name="Lanie J.A."/>
            <person name="Ng W.-L."/>
            <person name="Kazmierczak K.M."/>
            <person name="Andrzejewski T.M."/>
            <person name="Davidsen T.M."/>
            <person name="Wayne K.J."/>
            <person name="Tettelin H."/>
            <person name="Glass J.I."/>
            <person name="Rusch D."/>
            <person name="Podicherti R."/>
            <person name="Tsui H.-C.T."/>
            <person name="Winkler M.E."/>
        </authorList>
    </citation>
    <scope>NUCLEOTIDE SEQUENCE</scope>
</reference>
<evidence type="ECO:0000313" key="1">
    <source>
        <dbReference type="EMBL" id="SUZ53768.1"/>
    </source>
</evidence>